<dbReference type="EMBL" id="JAQQWP010000009">
    <property type="protein sequence ID" value="KAK8100751.1"/>
    <property type="molecule type" value="Genomic_DNA"/>
</dbReference>
<dbReference type="Pfam" id="PF03576">
    <property type="entry name" value="Peptidase_S58"/>
    <property type="match status" value="1"/>
</dbReference>
<feature type="coiled-coil region" evidence="2">
    <location>
        <begin position="239"/>
        <end position="266"/>
    </location>
</feature>
<keyword evidence="2" id="KW-0175">Coiled coil</keyword>
<evidence type="ECO:0000313" key="4">
    <source>
        <dbReference type="Proteomes" id="UP001392437"/>
    </source>
</evidence>
<evidence type="ECO:0000256" key="2">
    <source>
        <dbReference type="SAM" id="Coils"/>
    </source>
</evidence>
<dbReference type="PANTHER" id="PTHR36512:SF3">
    <property type="entry name" value="BLR5678 PROTEIN"/>
    <property type="match status" value="1"/>
</dbReference>
<evidence type="ECO:0000313" key="3">
    <source>
        <dbReference type="EMBL" id="KAK8100751.1"/>
    </source>
</evidence>
<evidence type="ECO:0000256" key="1">
    <source>
        <dbReference type="ARBA" id="ARBA00007068"/>
    </source>
</evidence>
<protein>
    <recommendedName>
        <fullName evidence="5">L-aminopeptidase DmpA. Serine peptidase. MEROPS family S58</fullName>
    </recommendedName>
</protein>
<dbReference type="SUPFAM" id="SSF56266">
    <property type="entry name" value="DmpA/ArgJ-like"/>
    <property type="match status" value="1"/>
</dbReference>
<gene>
    <name evidence="3" type="ORF">PG999_011125</name>
</gene>
<dbReference type="AlphaFoldDB" id="A0AAW0QGB4"/>
<dbReference type="FunFam" id="3.60.70.12:FF:000004">
    <property type="entry name" value="Beta-peptidyl aminopeptidase BapA"/>
    <property type="match status" value="1"/>
</dbReference>
<dbReference type="Proteomes" id="UP001392437">
    <property type="component" value="Unassembled WGS sequence"/>
</dbReference>
<sequence>MSTSKSDSKASRMRLRDLLPDLDLGSWKPGPLNSLTDVPGVKVHTQEIFSEDGTVNTGVTSILPRDEWFRQACYSGIFSFNGSGELTGSHWINETGLLHSPIVLTNSFAVGAAYQGIYEYAIRKLGVKDGQIDWFLLPVVGETFDGYLNNLARFAVKPEHIVHGLENVSSDRVREGNVGGGTGMICHYFKGGTGSSSRLVPGVDASGAPKTYTVGALVQANYGKQKDFRLGGAPVGRILTEEAAKRAEADAALKAAQEDLVAEKNRKDGSIIVVLATDAPLNPVQLQRLAKRATVGLARVGGKGHNPSGDIFLAFSTGNEIPVQTISSTRRAFDPFQPQVHRTEVVDDHSINGLFEAAAEATEEAIYNVLCMAETMTGNQGHTIEALPLDRVKEIMSRYM</sequence>
<dbReference type="CDD" id="cd02253">
    <property type="entry name" value="DmpA"/>
    <property type="match status" value="1"/>
</dbReference>
<comment type="caution">
    <text evidence="3">The sequence shown here is derived from an EMBL/GenBank/DDBJ whole genome shotgun (WGS) entry which is preliminary data.</text>
</comment>
<dbReference type="GO" id="GO:0004177">
    <property type="term" value="F:aminopeptidase activity"/>
    <property type="evidence" value="ECO:0007669"/>
    <property type="project" value="TreeGrafter"/>
</dbReference>
<reference evidence="3 4" key="1">
    <citation type="submission" date="2023-01" db="EMBL/GenBank/DDBJ databases">
        <title>Analysis of 21 Apiospora genomes using comparative genomics revels a genus with tremendous synthesis potential of carbohydrate active enzymes and secondary metabolites.</title>
        <authorList>
            <person name="Sorensen T."/>
        </authorList>
    </citation>
    <scope>NUCLEOTIDE SEQUENCE [LARGE SCALE GENOMIC DNA]</scope>
    <source>
        <strain evidence="3 4">CBS 117206</strain>
    </source>
</reference>
<name>A0AAW0QGB4_9PEZI</name>
<accession>A0AAW0QGB4</accession>
<proteinExistence type="inferred from homology"/>
<dbReference type="Gene3D" id="3.60.70.12">
    <property type="entry name" value="L-amino peptidase D-ALA esterase/amidase"/>
    <property type="match status" value="1"/>
</dbReference>
<dbReference type="InterPro" id="IPR016117">
    <property type="entry name" value="ArgJ-like_dom_sf"/>
</dbReference>
<comment type="similarity">
    <text evidence="1">Belongs to the peptidase S58 family.</text>
</comment>
<organism evidence="3 4">
    <name type="scientific">Apiospora kogelbergensis</name>
    <dbReference type="NCBI Taxonomy" id="1337665"/>
    <lineage>
        <taxon>Eukaryota</taxon>
        <taxon>Fungi</taxon>
        <taxon>Dikarya</taxon>
        <taxon>Ascomycota</taxon>
        <taxon>Pezizomycotina</taxon>
        <taxon>Sordariomycetes</taxon>
        <taxon>Xylariomycetidae</taxon>
        <taxon>Amphisphaeriales</taxon>
        <taxon>Apiosporaceae</taxon>
        <taxon>Apiospora</taxon>
    </lineage>
</organism>
<dbReference type="InterPro" id="IPR005321">
    <property type="entry name" value="Peptidase_S58_DmpA"/>
</dbReference>
<dbReference type="PANTHER" id="PTHR36512">
    <property type="entry name" value="D-AMINOPEPTIDASE"/>
    <property type="match status" value="1"/>
</dbReference>
<evidence type="ECO:0008006" key="5">
    <source>
        <dbReference type="Google" id="ProtNLM"/>
    </source>
</evidence>
<keyword evidence="4" id="KW-1185">Reference proteome</keyword>